<dbReference type="AlphaFoldDB" id="A0A2P5CXS2"/>
<feature type="non-terminal residue" evidence="1">
    <location>
        <position position="1"/>
    </location>
</feature>
<comment type="caution">
    <text evidence="1">The sequence shown here is derived from an EMBL/GenBank/DDBJ whole genome shotgun (WGS) entry which is preliminary data.</text>
</comment>
<evidence type="ECO:0000313" key="1">
    <source>
        <dbReference type="EMBL" id="PON65849.1"/>
    </source>
</evidence>
<accession>A0A2P5CXS2</accession>
<dbReference type="EMBL" id="JXTB01000084">
    <property type="protein sequence ID" value="PON65849.1"/>
    <property type="molecule type" value="Genomic_DNA"/>
</dbReference>
<dbReference type="Proteomes" id="UP000237105">
    <property type="component" value="Unassembled WGS sequence"/>
</dbReference>
<gene>
    <name evidence="1" type="ORF">PanWU01x14_113380</name>
</gene>
<evidence type="ECO:0000313" key="2">
    <source>
        <dbReference type="Proteomes" id="UP000237105"/>
    </source>
</evidence>
<protein>
    <submittedName>
        <fullName evidence="1">Uncharacterized protein</fullName>
    </submittedName>
</protein>
<proteinExistence type="predicted"/>
<keyword evidence="2" id="KW-1185">Reference proteome</keyword>
<reference evidence="2" key="1">
    <citation type="submission" date="2016-06" db="EMBL/GenBank/DDBJ databases">
        <title>Parallel loss of symbiosis genes in relatives of nitrogen-fixing non-legume Parasponia.</title>
        <authorList>
            <person name="Van Velzen R."/>
            <person name="Holmer R."/>
            <person name="Bu F."/>
            <person name="Rutten L."/>
            <person name="Van Zeijl A."/>
            <person name="Liu W."/>
            <person name="Santuari L."/>
            <person name="Cao Q."/>
            <person name="Sharma T."/>
            <person name="Shen D."/>
            <person name="Roswanjaya Y."/>
            <person name="Wardhani T."/>
            <person name="Kalhor M.S."/>
            <person name="Jansen J."/>
            <person name="Van den Hoogen J."/>
            <person name="Gungor B."/>
            <person name="Hartog M."/>
            <person name="Hontelez J."/>
            <person name="Verver J."/>
            <person name="Yang W.-C."/>
            <person name="Schijlen E."/>
            <person name="Repin R."/>
            <person name="Schilthuizen M."/>
            <person name="Schranz E."/>
            <person name="Heidstra R."/>
            <person name="Miyata K."/>
            <person name="Fedorova E."/>
            <person name="Kohlen W."/>
            <person name="Bisseling T."/>
            <person name="Smit S."/>
            <person name="Geurts R."/>
        </authorList>
    </citation>
    <scope>NUCLEOTIDE SEQUENCE [LARGE SCALE GENOMIC DNA]</scope>
    <source>
        <strain evidence="2">cv. WU1-14</strain>
    </source>
</reference>
<sequence length="31" mass="3375">VVYLLRVTLILIGCKTGLGLGLPILQTWSSF</sequence>
<organism evidence="1 2">
    <name type="scientific">Parasponia andersonii</name>
    <name type="common">Sponia andersonii</name>
    <dbReference type="NCBI Taxonomy" id="3476"/>
    <lineage>
        <taxon>Eukaryota</taxon>
        <taxon>Viridiplantae</taxon>
        <taxon>Streptophyta</taxon>
        <taxon>Embryophyta</taxon>
        <taxon>Tracheophyta</taxon>
        <taxon>Spermatophyta</taxon>
        <taxon>Magnoliopsida</taxon>
        <taxon>eudicotyledons</taxon>
        <taxon>Gunneridae</taxon>
        <taxon>Pentapetalae</taxon>
        <taxon>rosids</taxon>
        <taxon>fabids</taxon>
        <taxon>Rosales</taxon>
        <taxon>Cannabaceae</taxon>
        <taxon>Parasponia</taxon>
    </lineage>
</organism>
<name>A0A2P5CXS2_PARAD</name>